<proteinExistence type="inferred from homology"/>
<dbReference type="GeneTree" id="ENSGT00940000155570"/>
<evidence type="ECO:0000256" key="7">
    <source>
        <dbReference type="ARBA" id="ARBA00022840"/>
    </source>
</evidence>
<dbReference type="GO" id="GO:0003777">
    <property type="term" value="F:microtubule motor activity"/>
    <property type="evidence" value="ECO:0007669"/>
    <property type="project" value="InterPro"/>
</dbReference>
<dbReference type="Pfam" id="PF22923">
    <property type="entry name" value="KIF2A-like_1st"/>
    <property type="match status" value="1"/>
</dbReference>
<dbReference type="Gene3D" id="3.40.850.10">
    <property type="entry name" value="Kinesin motor domain"/>
    <property type="match status" value="2"/>
</dbReference>
<dbReference type="GO" id="GO:0008017">
    <property type="term" value="F:microtubule binding"/>
    <property type="evidence" value="ECO:0007669"/>
    <property type="project" value="InterPro"/>
</dbReference>
<evidence type="ECO:0000256" key="13">
    <source>
        <dbReference type="PROSITE-ProRule" id="PRU00283"/>
    </source>
</evidence>
<evidence type="ECO:0000256" key="14">
    <source>
        <dbReference type="RuleBase" id="RU000394"/>
    </source>
</evidence>
<evidence type="ECO:0000256" key="9">
    <source>
        <dbReference type="ARBA" id="ARBA00023175"/>
    </source>
</evidence>
<evidence type="ECO:0000256" key="2">
    <source>
        <dbReference type="ARBA" id="ARBA00022490"/>
    </source>
</evidence>
<dbReference type="SMART" id="SM00129">
    <property type="entry name" value="KISc"/>
    <property type="match status" value="1"/>
</dbReference>
<evidence type="ECO:0000313" key="18">
    <source>
        <dbReference type="Proteomes" id="UP000265100"/>
    </source>
</evidence>
<name>A0AAX7TJF7_ASTCA</name>
<reference evidence="17 18" key="1">
    <citation type="submission" date="2018-05" db="EMBL/GenBank/DDBJ databases">
        <authorList>
            <person name="Datahose"/>
        </authorList>
    </citation>
    <scope>NUCLEOTIDE SEQUENCE</scope>
</reference>
<gene>
    <name evidence="17" type="primary">KIF2A</name>
</gene>
<dbReference type="PROSITE" id="PS50067">
    <property type="entry name" value="KINESIN_MOTOR_2"/>
    <property type="match status" value="1"/>
</dbReference>
<evidence type="ECO:0000256" key="10">
    <source>
        <dbReference type="ARBA" id="ARBA00023212"/>
    </source>
</evidence>
<dbReference type="GO" id="GO:0007018">
    <property type="term" value="P:microtubule-based movement"/>
    <property type="evidence" value="ECO:0007669"/>
    <property type="project" value="InterPro"/>
</dbReference>
<dbReference type="InterPro" id="IPR019821">
    <property type="entry name" value="Kinesin_motor_CS"/>
</dbReference>
<evidence type="ECO:0000256" key="4">
    <source>
        <dbReference type="ARBA" id="ARBA00022701"/>
    </source>
</evidence>
<comment type="subcellular location">
    <subcellularLocation>
        <location evidence="1">Cytoplasm</location>
        <location evidence="1">Cytoskeleton</location>
    </subcellularLocation>
</comment>
<accession>A0AAX7TJF7</accession>
<keyword evidence="10" id="KW-0206">Cytoskeleton</keyword>
<keyword evidence="7 13" id="KW-0067">ATP-binding</keyword>
<dbReference type="InterPro" id="IPR036961">
    <property type="entry name" value="Kinesin_motor_dom_sf"/>
</dbReference>
<dbReference type="SUPFAM" id="SSF52540">
    <property type="entry name" value="P-loop containing nucleoside triphosphate hydrolases"/>
    <property type="match status" value="1"/>
</dbReference>
<sequence length="648" mass="73800">MASGFGKIVVGTYVEIKRSDGRIHQAMVTSLNEDNESVTVEWIENGDTKGKEIDLESIFALNPDVAPDEEIAPSPETPPPPTPTCVKVNKIAKVSGRVIYIAQNCSSLFCHPHPSFTARRKSNCVKEVEKLQEKRERRRLQQQELREKRAQEVDTTIPNYEIMYMIRDFRASLDYRPLTTADLIEEHRICVCVRKRPLNKKELSVKDLDVITIPSKDVVMVHEPKQKVDLTRYLENQTFRFDYAFDDSTTNEMVYRFTARPLVETIFERGMATCFAYGQTGSGKTHTMGGDFSGKNQDCSKGIYALLGMYFSLGRQVFDLLNRKAKLRVLEDGKQQVQVVGLQEKEVKCTEDVLKLIEVGNSCRTSGQTSANAHSSRSHAVFQIILRRKGKMHGKFSLIDLAGNERGADTSSADRQTRLEGAEINKSLLALKECIRALGRNKPHTPFRASKLTQVLRDSFIGENSRTCMIATISPGMTSCENTLNTLRYANRVKELTVDPNQVMEGGRPNIHAVNQLDLLDEEWLSISPQRDDLKLLCEQNEEEVSPQLFTFHEAVSQLVEMEEQVLEDHRAVFQESIRWLEDEKVLLEMTEEVDYDVESYATQLEQILDQKIEILTELRDKVKSFRSALQEEEQASKQINPKRPRAL</sequence>
<keyword evidence="18" id="KW-1185">Reference proteome</keyword>
<dbReference type="CDD" id="cd01367">
    <property type="entry name" value="KISc_KIF2_like"/>
    <property type="match status" value="1"/>
</dbReference>
<dbReference type="PANTHER" id="PTHR47971:SF8">
    <property type="entry name" value="KINESIN-LIKE PROTEIN"/>
    <property type="match status" value="1"/>
</dbReference>
<dbReference type="GO" id="GO:0005874">
    <property type="term" value="C:microtubule"/>
    <property type="evidence" value="ECO:0007669"/>
    <property type="project" value="UniProtKB-KW"/>
</dbReference>
<dbReference type="InterPro" id="IPR027640">
    <property type="entry name" value="Kinesin-like_fam"/>
</dbReference>
<keyword evidence="6" id="KW-0498">Mitosis</keyword>
<evidence type="ECO:0000256" key="1">
    <source>
        <dbReference type="ARBA" id="ARBA00004245"/>
    </source>
</evidence>
<evidence type="ECO:0000256" key="15">
    <source>
        <dbReference type="SAM" id="Coils"/>
    </source>
</evidence>
<reference evidence="18" key="2">
    <citation type="submission" date="2023-03" db="EMBL/GenBank/DDBJ databases">
        <authorList>
            <consortium name="Wellcome Sanger Institute Data Sharing"/>
        </authorList>
    </citation>
    <scope>NUCLEOTIDE SEQUENCE [LARGE SCALE GENOMIC DNA]</scope>
</reference>
<keyword evidence="3" id="KW-0132">Cell division</keyword>
<evidence type="ECO:0000256" key="5">
    <source>
        <dbReference type="ARBA" id="ARBA00022741"/>
    </source>
</evidence>
<evidence type="ECO:0000256" key="6">
    <source>
        <dbReference type="ARBA" id="ARBA00022776"/>
    </source>
</evidence>
<dbReference type="InterPro" id="IPR027417">
    <property type="entry name" value="P-loop_NTPase"/>
</dbReference>
<evidence type="ECO:0000256" key="8">
    <source>
        <dbReference type="ARBA" id="ARBA00023054"/>
    </source>
</evidence>
<comment type="similarity">
    <text evidence="12">Belongs to the TRAFAC class myosin-kinesin ATPase superfamily. Kinesin family. KIN-13 subfamily.</text>
</comment>
<keyword evidence="5 13" id="KW-0547">Nucleotide-binding</keyword>
<dbReference type="InterPro" id="IPR054473">
    <property type="entry name" value="KIF2A-like_N"/>
</dbReference>
<keyword evidence="11" id="KW-0131">Cell cycle</keyword>
<reference evidence="17" key="3">
    <citation type="submission" date="2025-08" db="UniProtKB">
        <authorList>
            <consortium name="Ensembl"/>
        </authorList>
    </citation>
    <scope>IDENTIFICATION</scope>
</reference>
<dbReference type="PRINTS" id="PR00380">
    <property type="entry name" value="KINESINHEAVY"/>
</dbReference>
<dbReference type="Ensembl" id="ENSACLT00000071977.1">
    <property type="protein sequence ID" value="ENSACLP00000053971.1"/>
    <property type="gene ID" value="ENSACLG00000003960.2"/>
</dbReference>
<dbReference type="GO" id="GO:0005524">
    <property type="term" value="F:ATP binding"/>
    <property type="evidence" value="ECO:0007669"/>
    <property type="project" value="UniProtKB-UniRule"/>
</dbReference>
<dbReference type="Proteomes" id="UP000265100">
    <property type="component" value="Chromosome 12"/>
</dbReference>
<evidence type="ECO:0000256" key="3">
    <source>
        <dbReference type="ARBA" id="ARBA00022618"/>
    </source>
</evidence>
<keyword evidence="9 13" id="KW-0505">Motor protein</keyword>
<dbReference type="FunFam" id="3.40.850.10:FF:000012">
    <property type="entry name" value="Kinesin-like protein"/>
    <property type="match status" value="1"/>
</dbReference>
<dbReference type="Pfam" id="PF00225">
    <property type="entry name" value="Kinesin"/>
    <property type="match status" value="1"/>
</dbReference>
<evidence type="ECO:0000313" key="17">
    <source>
        <dbReference type="Ensembl" id="ENSACLP00000053971.1"/>
    </source>
</evidence>
<dbReference type="PROSITE" id="PS00411">
    <property type="entry name" value="KINESIN_MOTOR_1"/>
    <property type="match status" value="1"/>
</dbReference>
<evidence type="ECO:0000256" key="11">
    <source>
        <dbReference type="ARBA" id="ARBA00023306"/>
    </source>
</evidence>
<protein>
    <recommendedName>
        <fullName evidence="14">Kinesin-like protein</fullName>
    </recommendedName>
</protein>
<dbReference type="PANTHER" id="PTHR47971">
    <property type="entry name" value="KINESIN-RELATED PROTEIN 6"/>
    <property type="match status" value="1"/>
</dbReference>
<feature type="coiled-coil region" evidence="15">
    <location>
        <begin position="602"/>
        <end position="636"/>
    </location>
</feature>
<keyword evidence="8 15" id="KW-0175">Coiled coil</keyword>
<organism evidence="17 18">
    <name type="scientific">Astatotilapia calliptera</name>
    <name type="common">Eastern happy</name>
    <name type="synonym">Chromis callipterus</name>
    <dbReference type="NCBI Taxonomy" id="8154"/>
    <lineage>
        <taxon>Eukaryota</taxon>
        <taxon>Metazoa</taxon>
        <taxon>Chordata</taxon>
        <taxon>Craniata</taxon>
        <taxon>Vertebrata</taxon>
        <taxon>Euteleostomi</taxon>
        <taxon>Actinopterygii</taxon>
        <taxon>Neopterygii</taxon>
        <taxon>Teleostei</taxon>
        <taxon>Neoteleostei</taxon>
        <taxon>Acanthomorphata</taxon>
        <taxon>Ovalentaria</taxon>
        <taxon>Cichlomorphae</taxon>
        <taxon>Cichliformes</taxon>
        <taxon>Cichlidae</taxon>
        <taxon>African cichlids</taxon>
        <taxon>Pseudocrenilabrinae</taxon>
        <taxon>Haplochromini</taxon>
        <taxon>Astatotilapia</taxon>
    </lineage>
</organism>
<dbReference type="InterPro" id="IPR001752">
    <property type="entry name" value="Kinesin_motor_dom"/>
</dbReference>
<feature type="binding site" evidence="13">
    <location>
        <begin position="278"/>
        <end position="285"/>
    </location>
    <ligand>
        <name>ATP</name>
        <dbReference type="ChEBI" id="CHEBI:30616"/>
    </ligand>
</feature>
<keyword evidence="4 14" id="KW-0493">Microtubule</keyword>
<evidence type="ECO:0000256" key="12">
    <source>
        <dbReference type="ARBA" id="ARBA00061030"/>
    </source>
</evidence>
<dbReference type="GO" id="GO:0007019">
    <property type="term" value="P:microtubule depolymerization"/>
    <property type="evidence" value="ECO:0007669"/>
    <property type="project" value="TreeGrafter"/>
</dbReference>
<dbReference type="AlphaFoldDB" id="A0AAX7TJF7"/>
<dbReference type="GO" id="GO:0051301">
    <property type="term" value="P:cell division"/>
    <property type="evidence" value="ECO:0007669"/>
    <property type="project" value="UniProtKB-KW"/>
</dbReference>
<reference evidence="17" key="4">
    <citation type="submission" date="2025-09" db="UniProtKB">
        <authorList>
            <consortium name="Ensembl"/>
        </authorList>
    </citation>
    <scope>IDENTIFICATION</scope>
</reference>
<feature type="domain" description="Kinesin motor" evidence="16">
    <location>
        <begin position="188"/>
        <end position="496"/>
    </location>
</feature>
<keyword evidence="2" id="KW-0963">Cytoplasm</keyword>
<evidence type="ECO:0000259" key="16">
    <source>
        <dbReference type="PROSITE" id="PS50067"/>
    </source>
</evidence>